<evidence type="ECO:0000256" key="5">
    <source>
        <dbReference type="ARBA" id="ARBA00023163"/>
    </source>
</evidence>
<keyword evidence="2" id="KW-0677">Repeat</keyword>
<proteinExistence type="predicted"/>
<keyword evidence="6" id="KW-0539">Nucleus</keyword>
<name>A0A6A4QYT5_LUPAL</name>
<keyword evidence="7" id="KW-1133">Transmembrane helix</keyword>
<keyword evidence="7" id="KW-0472">Membrane</keyword>
<dbReference type="EMBL" id="WOCE01000002">
    <property type="protein sequence ID" value="KAE9618779.1"/>
    <property type="molecule type" value="Genomic_DNA"/>
</dbReference>
<dbReference type="GO" id="GO:0005634">
    <property type="term" value="C:nucleus"/>
    <property type="evidence" value="ECO:0007669"/>
    <property type="project" value="UniProtKB-SubCell"/>
</dbReference>
<keyword evidence="7" id="KW-0812">Transmembrane</keyword>
<dbReference type="OrthoDB" id="2143914at2759"/>
<dbReference type="PANTHER" id="PTHR47995:SF18">
    <property type="entry name" value="TRANSCRIPTION FACTOR MYB65"/>
    <property type="match status" value="1"/>
</dbReference>
<dbReference type="Gene3D" id="1.10.10.60">
    <property type="entry name" value="Homeodomain-like"/>
    <property type="match status" value="1"/>
</dbReference>
<dbReference type="GO" id="GO:0003677">
    <property type="term" value="F:DNA binding"/>
    <property type="evidence" value="ECO:0007669"/>
    <property type="project" value="UniProtKB-KW"/>
</dbReference>
<dbReference type="AlphaFoldDB" id="A0A6A4QYT5"/>
<evidence type="ECO:0000256" key="3">
    <source>
        <dbReference type="ARBA" id="ARBA00023015"/>
    </source>
</evidence>
<sequence>MYSYILCKIIAVYSCFLSFSIVCFCVLILISLFQLPGRTDNEIKNYWNTRSKRMRRVGLPLYPADICLRVLNNNQESLDADTLPSGSGQHDDVSQTDDLDIPDLEFKNYKIHGALSFEPPVFDIPESNMFRKTSDSSYTYNAMSTTHPTMRLRESDVLYNNSLDSHISSPVPLFDQYDNYTCEKISDRPRFPSPYDLIIDTGQFHGYDFAGSHAALNGNTSSSVPITGAMKLELPSLQYSENQQGCWGLPASPLPSLESVDTLIQSPPTDPVSPGNSGLLEAIIWEANNLKRSNNNSSKQTSQNRVLNEAVKSSTLNPCTTECDEQGDDLNSPLGQSSASVLTDYTPISFCSVDGPQSIETTQDHDNNHESAAQIPAYCYRMENLSRIDLTGPDDIFEFDLFCNSIESSNDQSVLKDALDAFLGEDFYG</sequence>
<comment type="subcellular location">
    <subcellularLocation>
        <location evidence="1">Nucleus</location>
    </subcellularLocation>
</comment>
<evidence type="ECO:0000256" key="4">
    <source>
        <dbReference type="ARBA" id="ARBA00023125"/>
    </source>
</evidence>
<evidence type="ECO:0000313" key="9">
    <source>
        <dbReference type="Proteomes" id="UP000447434"/>
    </source>
</evidence>
<evidence type="ECO:0000313" key="8">
    <source>
        <dbReference type="EMBL" id="KAE9618779.1"/>
    </source>
</evidence>
<evidence type="ECO:0000256" key="7">
    <source>
        <dbReference type="SAM" id="Phobius"/>
    </source>
</evidence>
<keyword evidence="4" id="KW-0238">DNA-binding</keyword>
<dbReference type="PANTHER" id="PTHR47995">
    <property type="entry name" value="TRANSCRIPTION FACTOR MYB33-RELATED"/>
    <property type="match status" value="1"/>
</dbReference>
<evidence type="ECO:0000256" key="6">
    <source>
        <dbReference type="ARBA" id="ARBA00023242"/>
    </source>
</evidence>
<feature type="transmembrane region" description="Helical" evidence="7">
    <location>
        <begin position="12"/>
        <end position="33"/>
    </location>
</feature>
<keyword evidence="5" id="KW-0804">Transcription</keyword>
<accession>A0A6A4QYT5</accession>
<evidence type="ECO:0000256" key="1">
    <source>
        <dbReference type="ARBA" id="ARBA00004123"/>
    </source>
</evidence>
<comment type="caution">
    <text evidence="8">The sequence shown here is derived from an EMBL/GenBank/DDBJ whole genome shotgun (WGS) entry which is preliminary data.</text>
</comment>
<gene>
    <name evidence="8" type="ORF">Lalb_Chr02g0146271</name>
</gene>
<dbReference type="Proteomes" id="UP000447434">
    <property type="component" value="Chromosome 2"/>
</dbReference>
<keyword evidence="3" id="KW-0805">Transcription regulation</keyword>
<organism evidence="8 9">
    <name type="scientific">Lupinus albus</name>
    <name type="common">White lupine</name>
    <name type="synonym">Lupinus termis</name>
    <dbReference type="NCBI Taxonomy" id="3870"/>
    <lineage>
        <taxon>Eukaryota</taxon>
        <taxon>Viridiplantae</taxon>
        <taxon>Streptophyta</taxon>
        <taxon>Embryophyta</taxon>
        <taxon>Tracheophyta</taxon>
        <taxon>Spermatophyta</taxon>
        <taxon>Magnoliopsida</taxon>
        <taxon>eudicotyledons</taxon>
        <taxon>Gunneridae</taxon>
        <taxon>Pentapetalae</taxon>
        <taxon>rosids</taxon>
        <taxon>fabids</taxon>
        <taxon>Fabales</taxon>
        <taxon>Fabaceae</taxon>
        <taxon>Papilionoideae</taxon>
        <taxon>50 kb inversion clade</taxon>
        <taxon>genistoids sensu lato</taxon>
        <taxon>core genistoids</taxon>
        <taxon>Genisteae</taxon>
        <taxon>Lupinus</taxon>
    </lineage>
</organism>
<keyword evidence="9" id="KW-1185">Reference proteome</keyword>
<reference evidence="9" key="1">
    <citation type="journal article" date="2020" name="Nat. Commun.">
        <title>Genome sequence of the cluster root forming white lupin.</title>
        <authorList>
            <person name="Hufnagel B."/>
            <person name="Marques A."/>
            <person name="Soriano A."/>
            <person name="Marques L."/>
            <person name="Divol F."/>
            <person name="Doumas P."/>
            <person name="Sallet E."/>
            <person name="Mancinotti D."/>
            <person name="Carrere S."/>
            <person name="Marande W."/>
            <person name="Arribat S."/>
            <person name="Keller J."/>
            <person name="Huneau C."/>
            <person name="Blein T."/>
            <person name="Aime D."/>
            <person name="Laguerre M."/>
            <person name="Taylor J."/>
            <person name="Schubert V."/>
            <person name="Nelson M."/>
            <person name="Geu-Flores F."/>
            <person name="Crespi M."/>
            <person name="Gallardo-Guerrero K."/>
            <person name="Delaux P.-M."/>
            <person name="Salse J."/>
            <person name="Berges H."/>
            <person name="Guyot R."/>
            <person name="Gouzy J."/>
            <person name="Peret B."/>
        </authorList>
    </citation>
    <scope>NUCLEOTIDE SEQUENCE [LARGE SCALE GENOMIC DNA]</scope>
    <source>
        <strain evidence="9">cv. Amiga</strain>
    </source>
</reference>
<protein>
    <submittedName>
        <fullName evidence="8">Uncharacterized protein</fullName>
    </submittedName>
</protein>
<evidence type="ECO:0000256" key="2">
    <source>
        <dbReference type="ARBA" id="ARBA00022737"/>
    </source>
</evidence>